<evidence type="ECO:0000256" key="1">
    <source>
        <dbReference type="ARBA" id="ARBA00006484"/>
    </source>
</evidence>
<dbReference type="Gene3D" id="3.40.50.720">
    <property type="entry name" value="NAD(P)-binding Rossmann-like Domain"/>
    <property type="match status" value="1"/>
</dbReference>
<comment type="similarity">
    <text evidence="1">Belongs to the short-chain dehydrogenases/reductases (SDR) family.</text>
</comment>
<dbReference type="InterPro" id="IPR057326">
    <property type="entry name" value="KR_dom"/>
</dbReference>
<dbReference type="Proteomes" id="UP000256645">
    <property type="component" value="Unassembled WGS sequence"/>
</dbReference>
<dbReference type="OrthoDB" id="37659at2759"/>
<dbReference type="PANTHER" id="PTHR43180:SF86">
    <property type="entry name" value="DEHYDROGENASE, PUTATIVE (AFU_ORTHOLOGUE AFUA_3G00290)-RELATED"/>
    <property type="match status" value="1"/>
</dbReference>
<dbReference type="InterPro" id="IPR002347">
    <property type="entry name" value="SDR_fam"/>
</dbReference>
<dbReference type="EMBL" id="PDLM01000004">
    <property type="protein sequence ID" value="RDW79998.1"/>
    <property type="molecule type" value="Genomic_DNA"/>
</dbReference>
<dbReference type="AlphaFoldDB" id="A0A3D8S154"/>
<organism evidence="5 6">
    <name type="scientific">Coleophoma cylindrospora</name>
    <dbReference type="NCBI Taxonomy" id="1849047"/>
    <lineage>
        <taxon>Eukaryota</taxon>
        <taxon>Fungi</taxon>
        <taxon>Dikarya</taxon>
        <taxon>Ascomycota</taxon>
        <taxon>Pezizomycotina</taxon>
        <taxon>Leotiomycetes</taxon>
        <taxon>Helotiales</taxon>
        <taxon>Dermateaceae</taxon>
        <taxon>Coleophoma</taxon>
    </lineage>
</organism>
<name>A0A3D8S154_9HELO</name>
<accession>A0A3D8S154</accession>
<proteinExistence type="inferred from homology"/>
<keyword evidence="3" id="KW-0560">Oxidoreductase</keyword>
<reference evidence="5 6" key="1">
    <citation type="journal article" date="2018" name="IMA Fungus">
        <title>IMA Genome-F 9: Draft genome sequence of Annulohypoxylon stygium, Aspergillus mulundensis, Berkeleyomyces basicola (syn. Thielaviopsis basicola), Ceratocystis smalleyi, two Cercospora beticola strains, Coleophoma cylindrospora, Fusarium fracticaudum, Phialophora cf. hyalina, and Morchella septimelata.</title>
        <authorList>
            <person name="Wingfield B.D."/>
            <person name="Bills G.F."/>
            <person name="Dong Y."/>
            <person name="Huang W."/>
            <person name="Nel W.J."/>
            <person name="Swalarsk-Parry B.S."/>
            <person name="Vaghefi N."/>
            <person name="Wilken P.M."/>
            <person name="An Z."/>
            <person name="de Beer Z.W."/>
            <person name="De Vos L."/>
            <person name="Chen L."/>
            <person name="Duong T.A."/>
            <person name="Gao Y."/>
            <person name="Hammerbacher A."/>
            <person name="Kikkert J.R."/>
            <person name="Li Y."/>
            <person name="Li H."/>
            <person name="Li K."/>
            <person name="Li Q."/>
            <person name="Liu X."/>
            <person name="Ma X."/>
            <person name="Naidoo K."/>
            <person name="Pethybridge S.J."/>
            <person name="Sun J."/>
            <person name="Steenkamp E.T."/>
            <person name="van der Nest M.A."/>
            <person name="van Wyk S."/>
            <person name="Wingfield M.J."/>
            <person name="Xiong C."/>
            <person name="Yue Q."/>
            <person name="Zhang X."/>
        </authorList>
    </citation>
    <scope>NUCLEOTIDE SEQUENCE [LARGE SCALE GENOMIC DNA]</scope>
    <source>
        <strain evidence="5 6">BP6252</strain>
    </source>
</reference>
<dbReference type="InterPro" id="IPR020904">
    <property type="entry name" value="Sc_DH/Rdtase_CS"/>
</dbReference>
<evidence type="ECO:0000313" key="6">
    <source>
        <dbReference type="Proteomes" id="UP000256645"/>
    </source>
</evidence>
<dbReference type="PRINTS" id="PR00081">
    <property type="entry name" value="GDHRDH"/>
</dbReference>
<sequence length="309" mass="33701">MTAIPLEETTLALLKDKVVVISGGARGIGAATVSQLYRSGARVVSGDWDDVGGEKVKEELLAKAEPKDGDLEFVKTDVTDYSSVVHLFEVAFSKHGRVDMAFANAGIVETGDWFDPSLDLQTVQMKPSTRTIDVNLTGVLYFARVAAVFLREGARKEDDKSMVLVSSIAGFKESPGLPAYSAAKHGVLGLLRSLRVHFPKSHGIRVNAICPWMTDTVMVEGIREQWIEEKLPVNQPGDVGRVMIEVGANSKWHGRAVLVEGGRGWDVDEGIDRTEGQWMGEELSRTLAKGQVVLDDGIGWAKRETKVKI</sequence>
<protein>
    <submittedName>
        <fullName evidence="5">3-hydroxyacyl-CoA dehydrogenase type-2</fullName>
    </submittedName>
</protein>
<evidence type="ECO:0000313" key="5">
    <source>
        <dbReference type="EMBL" id="RDW79998.1"/>
    </source>
</evidence>
<dbReference type="GO" id="GO:0016491">
    <property type="term" value="F:oxidoreductase activity"/>
    <property type="evidence" value="ECO:0007669"/>
    <property type="project" value="UniProtKB-KW"/>
</dbReference>
<evidence type="ECO:0000256" key="2">
    <source>
        <dbReference type="ARBA" id="ARBA00022857"/>
    </source>
</evidence>
<keyword evidence="2" id="KW-0521">NADP</keyword>
<comment type="caution">
    <text evidence="5">The sequence shown here is derived from an EMBL/GenBank/DDBJ whole genome shotgun (WGS) entry which is preliminary data.</text>
</comment>
<keyword evidence="6" id="KW-1185">Reference proteome</keyword>
<dbReference type="STRING" id="1849047.A0A3D8S154"/>
<dbReference type="SUPFAM" id="SSF51735">
    <property type="entry name" value="NAD(P)-binding Rossmann-fold domains"/>
    <property type="match status" value="1"/>
</dbReference>
<dbReference type="PANTHER" id="PTHR43180">
    <property type="entry name" value="3-OXOACYL-(ACYL-CARRIER-PROTEIN) REDUCTASE (AFU_ORTHOLOGUE AFUA_6G11210)"/>
    <property type="match status" value="1"/>
</dbReference>
<evidence type="ECO:0000256" key="3">
    <source>
        <dbReference type="ARBA" id="ARBA00023002"/>
    </source>
</evidence>
<evidence type="ECO:0000259" key="4">
    <source>
        <dbReference type="SMART" id="SM00822"/>
    </source>
</evidence>
<dbReference type="Pfam" id="PF00106">
    <property type="entry name" value="adh_short"/>
    <property type="match status" value="1"/>
</dbReference>
<dbReference type="PROSITE" id="PS00061">
    <property type="entry name" value="ADH_SHORT"/>
    <property type="match status" value="1"/>
</dbReference>
<dbReference type="SMART" id="SM00822">
    <property type="entry name" value="PKS_KR"/>
    <property type="match status" value="1"/>
</dbReference>
<dbReference type="InterPro" id="IPR036291">
    <property type="entry name" value="NAD(P)-bd_dom_sf"/>
</dbReference>
<gene>
    <name evidence="5" type="ORF">BP6252_04636</name>
</gene>
<feature type="domain" description="Ketoreductase" evidence="4">
    <location>
        <begin position="17"/>
        <end position="215"/>
    </location>
</feature>